<dbReference type="PANTHER" id="PTHR30146:SF109">
    <property type="entry name" value="HTH-TYPE TRANSCRIPTIONAL REGULATOR GALS"/>
    <property type="match status" value="1"/>
</dbReference>
<dbReference type="Gene3D" id="1.10.260.40">
    <property type="entry name" value="lambda repressor-like DNA-binding domains"/>
    <property type="match status" value="1"/>
</dbReference>
<dbReference type="InterPro" id="IPR010982">
    <property type="entry name" value="Lambda_DNA-bd_dom_sf"/>
</dbReference>
<dbReference type="RefSeq" id="WP_338258295.1">
    <property type="nucleotide sequence ID" value="NZ_BSRI01000002.1"/>
</dbReference>
<dbReference type="PANTHER" id="PTHR30146">
    <property type="entry name" value="LACI-RELATED TRANSCRIPTIONAL REPRESSOR"/>
    <property type="match status" value="1"/>
</dbReference>
<dbReference type="EMBL" id="BSRI01000002">
    <property type="protein sequence ID" value="GLV61025.1"/>
    <property type="molecule type" value="Genomic_DNA"/>
</dbReference>
<protein>
    <submittedName>
        <fullName evidence="5">LacI family transcriptional regulator</fullName>
    </submittedName>
</protein>
<accession>A0ABQ6G5B0</accession>
<dbReference type="Pfam" id="PF13377">
    <property type="entry name" value="Peripla_BP_3"/>
    <property type="match status" value="1"/>
</dbReference>
<evidence type="ECO:0000256" key="2">
    <source>
        <dbReference type="ARBA" id="ARBA00023125"/>
    </source>
</evidence>
<comment type="caution">
    <text evidence="5">The sequence shown here is derived from an EMBL/GenBank/DDBJ whole genome shotgun (WGS) entry which is preliminary data.</text>
</comment>
<evidence type="ECO:0000256" key="1">
    <source>
        <dbReference type="ARBA" id="ARBA00023015"/>
    </source>
</evidence>
<dbReference type="Proteomes" id="UP001344906">
    <property type="component" value="Unassembled WGS sequence"/>
</dbReference>
<evidence type="ECO:0000313" key="5">
    <source>
        <dbReference type="EMBL" id="GLV61025.1"/>
    </source>
</evidence>
<dbReference type="CDD" id="cd06267">
    <property type="entry name" value="PBP1_LacI_sugar_binding-like"/>
    <property type="match status" value="1"/>
</dbReference>
<gene>
    <name evidence="5" type="ORF">KDH_78420</name>
</gene>
<sequence>MEKIHAKRPTIKDVALLAGVSRTTVSLVLNNVSSANISPETRSRIHNAVVQLNYQPLEAARNLRTQASQTLGVAIPDAHNPHYMQIVSGIDTYAQSQGYSTSIFITNFSEERERLCFTWLQQKRSDALILLSGTGRALLGDVRSLHERGNLITNLSFRSDTMFDADIDSVVPQADLGEQLVLSHLAELGHQRIGYIYGVANHELLRDRLDACLRIQQQLGLPVHEEWIYRCGPTIDDGYQATQSLLQSLPETDDQRPTALVVVNDLLAMGVLAALAHSHIRVPQQMSVISFDNIPQAPYTIPALTTVDYNARLIGEEAARLTIERLAQRDRPPILAEIPPQLITRHSTAPYVRTSPPITNHPLP</sequence>
<dbReference type="PROSITE" id="PS00356">
    <property type="entry name" value="HTH_LACI_1"/>
    <property type="match status" value="1"/>
</dbReference>
<dbReference type="PRINTS" id="PR00036">
    <property type="entry name" value="HTHLACI"/>
</dbReference>
<evidence type="ECO:0000259" key="4">
    <source>
        <dbReference type="PROSITE" id="PS50932"/>
    </source>
</evidence>
<dbReference type="SUPFAM" id="SSF53822">
    <property type="entry name" value="Periplasmic binding protein-like I"/>
    <property type="match status" value="1"/>
</dbReference>
<dbReference type="SUPFAM" id="SSF47413">
    <property type="entry name" value="lambda repressor-like DNA-binding domains"/>
    <property type="match status" value="1"/>
</dbReference>
<dbReference type="InterPro" id="IPR046335">
    <property type="entry name" value="LacI/GalR-like_sensor"/>
</dbReference>
<keyword evidence="1" id="KW-0805">Transcription regulation</keyword>
<feature type="domain" description="HTH lacI-type" evidence="4">
    <location>
        <begin position="9"/>
        <end position="65"/>
    </location>
</feature>
<dbReference type="Gene3D" id="3.40.50.2300">
    <property type="match status" value="2"/>
</dbReference>
<dbReference type="SMART" id="SM00354">
    <property type="entry name" value="HTH_LACI"/>
    <property type="match status" value="1"/>
</dbReference>
<keyword evidence="6" id="KW-1185">Reference proteome</keyword>
<reference evidence="5 6" key="1">
    <citation type="submission" date="2023-02" db="EMBL/GenBank/DDBJ databases">
        <title>Dictyobacter halimunensis sp. nov., a new member of the class Ktedonobacteria from forest soil in a geothermal area.</title>
        <authorList>
            <person name="Rachmania M.K."/>
            <person name="Ningsih F."/>
            <person name="Sakai Y."/>
            <person name="Yabe S."/>
            <person name="Yokota A."/>
            <person name="Sjamsuridzal W."/>
        </authorList>
    </citation>
    <scope>NUCLEOTIDE SEQUENCE [LARGE SCALE GENOMIC DNA]</scope>
    <source>
        <strain evidence="5 6">S3.2.2.5</strain>
    </source>
</reference>
<evidence type="ECO:0000256" key="3">
    <source>
        <dbReference type="ARBA" id="ARBA00023163"/>
    </source>
</evidence>
<keyword evidence="3" id="KW-0804">Transcription</keyword>
<name>A0ABQ6G5B0_9CHLR</name>
<dbReference type="PROSITE" id="PS50932">
    <property type="entry name" value="HTH_LACI_2"/>
    <property type="match status" value="1"/>
</dbReference>
<dbReference type="InterPro" id="IPR028082">
    <property type="entry name" value="Peripla_BP_I"/>
</dbReference>
<dbReference type="Pfam" id="PF00356">
    <property type="entry name" value="LacI"/>
    <property type="match status" value="1"/>
</dbReference>
<keyword evidence="2" id="KW-0238">DNA-binding</keyword>
<dbReference type="CDD" id="cd01392">
    <property type="entry name" value="HTH_LacI"/>
    <property type="match status" value="1"/>
</dbReference>
<proteinExistence type="predicted"/>
<dbReference type="InterPro" id="IPR000843">
    <property type="entry name" value="HTH_LacI"/>
</dbReference>
<evidence type="ECO:0000313" key="6">
    <source>
        <dbReference type="Proteomes" id="UP001344906"/>
    </source>
</evidence>
<organism evidence="5 6">
    <name type="scientific">Dictyobacter halimunensis</name>
    <dbReference type="NCBI Taxonomy" id="3026934"/>
    <lineage>
        <taxon>Bacteria</taxon>
        <taxon>Bacillati</taxon>
        <taxon>Chloroflexota</taxon>
        <taxon>Ktedonobacteria</taxon>
        <taxon>Ktedonobacterales</taxon>
        <taxon>Dictyobacteraceae</taxon>
        <taxon>Dictyobacter</taxon>
    </lineage>
</organism>